<dbReference type="NCBIfam" id="TIGR00367">
    <property type="entry name" value="calcium/sodium antiporter"/>
    <property type="match status" value="1"/>
</dbReference>
<keyword evidence="3 5" id="KW-1133">Transmembrane helix</keyword>
<keyword evidence="2 5" id="KW-0812">Transmembrane</keyword>
<dbReference type="RefSeq" id="WP_097654531.1">
    <property type="nucleotide sequence ID" value="NZ_LYXE01000153.1"/>
</dbReference>
<feature type="transmembrane region" description="Helical" evidence="5">
    <location>
        <begin position="173"/>
        <end position="195"/>
    </location>
</feature>
<dbReference type="GO" id="GO:0008273">
    <property type="term" value="F:calcium, potassium:sodium antiporter activity"/>
    <property type="evidence" value="ECO:0007669"/>
    <property type="project" value="TreeGrafter"/>
</dbReference>
<dbReference type="Gene3D" id="1.20.1420.30">
    <property type="entry name" value="NCX, central ion-binding region"/>
    <property type="match status" value="1"/>
</dbReference>
<dbReference type="OrthoDB" id="9794225at2"/>
<gene>
    <name evidence="7" type="ORF">A9Q02_18725</name>
</gene>
<feature type="domain" description="Sodium/calcium exchanger membrane region" evidence="6">
    <location>
        <begin position="177"/>
        <end position="319"/>
    </location>
</feature>
<comment type="caution">
    <text evidence="7">The sequence shown here is derived from an EMBL/GenBank/DDBJ whole genome shotgun (WGS) entry which is preliminary data.</text>
</comment>
<feature type="transmembrane region" description="Helical" evidence="5">
    <location>
        <begin position="279"/>
        <end position="299"/>
    </location>
</feature>
<dbReference type="GO" id="GO:0005262">
    <property type="term" value="F:calcium channel activity"/>
    <property type="evidence" value="ECO:0007669"/>
    <property type="project" value="TreeGrafter"/>
</dbReference>
<feature type="transmembrane region" description="Helical" evidence="5">
    <location>
        <begin position="329"/>
        <end position="355"/>
    </location>
</feature>
<dbReference type="PANTHER" id="PTHR10846">
    <property type="entry name" value="SODIUM/POTASSIUM/CALCIUM EXCHANGER"/>
    <property type="match status" value="1"/>
</dbReference>
<feature type="transmembrane region" description="Helical" evidence="5">
    <location>
        <begin position="31"/>
        <end position="49"/>
    </location>
</feature>
<dbReference type="EMBL" id="LYXE01000153">
    <property type="protein sequence ID" value="PDV97343.1"/>
    <property type="molecule type" value="Genomic_DNA"/>
</dbReference>
<evidence type="ECO:0000259" key="6">
    <source>
        <dbReference type="Pfam" id="PF01699"/>
    </source>
</evidence>
<dbReference type="InterPro" id="IPR004837">
    <property type="entry name" value="NaCa_Exmemb"/>
</dbReference>
<evidence type="ECO:0000313" key="7">
    <source>
        <dbReference type="EMBL" id="PDV97343.1"/>
    </source>
</evidence>
<feature type="transmembrane region" description="Helical" evidence="5">
    <location>
        <begin position="6"/>
        <end position="24"/>
    </location>
</feature>
<feature type="transmembrane region" description="Helical" evidence="5">
    <location>
        <begin position="210"/>
        <end position="234"/>
    </location>
</feature>
<evidence type="ECO:0000256" key="1">
    <source>
        <dbReference type="ARBA" id="ARBA00004141"/>
    </source>
</evidence>
<dbReference type="Proteomes" id="UP000220922">
    <property type="component" value="Unassembled WGS sequence"/>
</dbReference>
<dbReference type="InterPro" id="IPR044880">
    <property type="entry name" value="NCX_ion-bd_dom_sf"/>
</dbReference>
<evidence type="ECO:0000313" key="8">
    <source>
        <dbReference type="Proteomes" id="UP000220922"/>
    </source>
</evidence>
<accession>A0A2H3KHU0</accession>
<sequence length="366" mass="39363">MSIVTLILFAIGFVLLLGGAELLVRGASHIASVLGISPLVIGLTVVSFGTSAPELAVSFRSSMDGQSAIALGNVVGSNIFNVLFILGLSAIIVPLAVDRQLIRLDVPLMIGISLLMFVMAFDRHIGRLDGLIMVTALVAYLSFSIYQSRCDHEAEEKRKALEHHVLPEKPRQLVLHIFFAVAGLGLLTLGAQWLVDGAVEIARFFGLSELIIGLTIIAVGTSLPEVAASLVAAVRGQRDIAVGNVIGSNIFNILAILGLTGLLIPNGVNIPVEALRFDLPVMILVSFACLPILFTGYTVSRGEGMLLFGYYLAYTGFLILNAMQHNILALFSSVFGFVLVPITFVGMLVFFVRALRRQGSPWMMQR</sequence>
<dbReference type="PANTHER" id="PTHR10846:SF8">
    <property type="entry name" value="INNER MEMBRANE PROTEIN YRBG"/>
    <property type="match status" value="1"/>
</dbReference>
<name>A0A2H3KHU0_9CHLR</name>
<evidence type="ECO:0000256" key="3">
    <source>
        <dbReference type="ARBA" id="ARBA00022989"/>
    </source>
</evidence>
<feature type="domain" description="Sodium/calcium exchanger membrane region" evidence="6">
    <location>
        <begin position="6"/>
        <end position="145"/>
    </location>
</feature>
<evidence type="ECO:0000256" key="2">
    <source>
        <dbReference type="ARBA" id="ARBA00022692"/>
    </source>
</evidence>
<feature type="transmembrane region" description="Helical" evidence="5">
    <location>
        <begin position="104"/>
        <end position="121"/>
    </location>
</feature>
<dbReference type="AlphaFoldDB" id="A0A2H3KHU0"/>
<feature type="transmembrane region" description="Helical" evidence="5">
    <location>
        <begin position="127"/>
        <end position="146"/>
    </location>
</feature>
<feature type="transmembrane region" description="Helical" evidence="5">
    <location>
        <begin position="306"/>
        <end position="323"/>
    </location>
</feature>
<comment type="subcellular location">
    <subcellularLocation>
        <location evidence="1">Membrane</location>
        <topology evidence="1">Multi-pass membrane protein</topology>
    </subcellularLocation>
</comment>
<dbReference type="Pfam" id="PF01699">
    <property type="entry name" value="Na_Ca_ex"/>
    <property type="match status" value="2"/>
</dbReference>
<dbReference type="InterPro" id="IPR004481">
    <property type="entry name" value="K/Na/Ca-exchanger"/>
</dbReference>
<keyword evidence="8" id="KW-1185">Reference proteome</keyword>
<reference evidence="7 8" key="1">
    <citation type="submission" date="2016-05" db="EMBL/GenBank/DDBJ databases">
        <authorList>
            <person name="Lavstsen T."/>
            <person name="Jespersen J.S."/>
        </authorList>
    </citation>
    <scope>NUCLEOTIDE SEQUENCE [LARGE SCALE GENOMIC DNA]</scope>
    <source>
        <strain evidence="7 8">B7-9</strain>
    </source>
</reference>
<evidence type="ECO:0000256" key="4">
    <source>
        <dbReference type="ARBA" id="ARBA00023136"/>
    </source>
</evidence>
<dbReference type="Gene3D" id="6.10.280.80">
    <property type="entry name" value="NCX, peripheral helical region"/>
    <property type="match status" value="1"/>
</dbReference>
<feature type="transmembrane region" description="Helical" evidence="5">
    <location>
        <begin position="69"/>
        <end position="97"/>
    </location>
</feature>
<dbReference type="GO" id="GO:0006874">
    <property type="term" value="P:intracellular calcium ion homeostasis"/>
    <property type="evidence" value="ECO:0007669"/>
    <property type="project" value="TreeGrafter"/>
</dbReference>
<dbReference type="GO" id="GO:0005886">
    <property type="term" value="C:plasma membrane"/>
    <property type="evidence" value="ECO:0007669"/>
    <property type="project" value="TreeGrafter"/>
</dbReference>
<proteinExistence type="predicted"/>
<evidence type="ECO:0000256" key="5">
    <source>
        <dbReference type="SAM" id="Phobius"/>
    </source>
</evidence>
<feature type="transmembrane region" description="Helical" evidence="5">
    <location>
        <begin position="241"/>
        <end position="264"/>
    </location>
</feature>
<organism evidence="7 8">
    <name type="scientific">Candidatus Chloroploca asiatica</name>
    <dbReference type="NCBI Taxonomy" id="1506545"/>
    <lineage>
        <taxon>Bacteria</taxon>
        <taxon>Bacillati</taxon>
        <taxon>Chloroflexota</taxon>
        <taxon>Chloroflexia</taxon>
        <taxon>Chloroflexales</taxon>
        <taxon>Chloroflexineae</taxon>
        <taxon>Oscillochloridaceae</taxon>
        <taxon>Candidatus Chloroploca</taxon>
    </lineage>
</organism>
<keyword evidence="4 5" id="KW-0472">Membrane</keyword>
<protein>
    <submittedName>
        <fullName evidence="7">Sodium:calcium antiporter</fullName>
    </submittedName>
</protein>